<gene>
    <name evidence="3" type="ORF">GHT06_013443</name>
</gene>
<evidence type="ECO:0000256" key="1">
    <source>
        <dbReference type="SAM" id="MobiDB-lite"/>
    </source>
</evidence>
<protein>
    <submittedName>
        <fullName evidence="3">Pol-like protein</fullName>
    </submittedName>
</protein>
<organism evidence="3 4">
    <name type="scientific">Daphnia sinensis</name>
    <dbReference type="NCBI Taxonomy" id="1820382"/>
    <lineage>
        <taxon>Eukaryota</taxon>
        <taxon>Metazoa</taxon>
        <taxon>Ecdysozoa</taxon>
        <taxon>Arthropoda</taxon>
        <taxon>Crustacea</taxon>
        <taxon>Branchiopoda</taxon>
        <taxon>Diplostraca</taxon>
        <taxon>Cladocera</taxon>
        <taxon>Anomopoda</taxon>
        <taxon>Daphniidae</taxon>
        <taxon>Daphnia</taxon>
        <taxon>Daphnia similis group</taxon>
    </lineage>
</organism>
<evidence type="ECO:0000259" key="2">
    <source>
        <dbReference type="PROSITE" id="PS50878"/>
    </source>
</evidence>
<feature type="domain" description="Reverse transcriptase" evidence="2">
    <location>
        <begin position="1"/>
        <end position="96"/>
    </location>
</feature>
<dbReference type="InterPro" id="IPR000477">
    <property type="entry name" value="RT_dom"/>
</dbReference>
<dbReference type="Proteomes" id="UP000820818">
    <property type="component" value="Linkage Group LG4"/>
</dbReference>
<feature type="region of interest" description="Disordered" evidence="1">
    <location>
        <begin position="253"/>
        <end position="275"/>
    </location>
</feature>
<feature type="compositionally biased region" description="Pro residues" evidence="1">
    <location>
        <begin position="1"/>
        <end position="10"/>
    </location>
</feature>
<dbReference type="PANTHER" id="PTHR33481">
    <property type="entry name" value="REVERSE TRANSCRIPTASE"/>
    <property type="match status" value="1"/>
</dbReference>
<dbReference type="PROSITE" id="PS50878">
    <property type="entry name" value="RT_POL"/>
    <property type="match status" value="1"/>
</dbReference>
<dbReference type="PANTHER" id="PTHR33481:SF1">
    <property type="entry name" value="ENDONUCLEASE_EXONUCLEASE_PHOSPHATASE DOMAIN-CONTAINING PROTEIN-RELATED"/>
    <property type="match status" value="1"/>
</dbReference>
<evidence type="ECO:0000313" key="3">
    <source>
        <dbReference type="EMBL" id="KAI9559453.1"/>
    </source>
</evidence>
<feature type="compositionally biased region" description="Pro residues" evidence="1">
    <location>
        <begin position="265"/>
        <end position="275"/>
    </location>
</feature>
<accession>A0AAD5PVC1</accession>
<evidence type="ECO:0000313" key="4">
    <source>
        <dbReference type="Proteomes" id="UP000820818"/>
    </source>
</evidence>
<keyword evidence="4" id="KW-1185">Reference proteome</keyword>
<reference evidence="3 4" key="1">
    <citation type="submission" date="2022-05" db="EMBL/GenBank/DDBJ databases">
        <title>A multi-omics perspective on studying reproductive biology in Daphnia sinensis.</title>
        <authorList>
            <person name="Jia J."/>
        </authorList>
    </citation>
    <scope>NUCLEOTIDE SEQUENCE [LARGE SCALE GENOMIC DNA]</scope>
    <source>
        <strain evidence="3 4">WSL</strain>
    </source>
</reference>
<name>A0AAD5PVC1_9CRUS</name>
<dbReference type="EMBL" id="WJBH02000004">
    <property type="protein sequence ID" value="KAI9559453.1"/>
    <property type="molecule type" value="Genomic_DNA"/>
</dbReference>
<sequence>MSDLPTPPPKVNTKTYADDVAVSTTTNDPDRAEQILQPYFDKLNKWGKKWDLEFLADKSTLLTFSRSRKNPSSPLLFIHGRRIPPAATTKFLGVTFDRKLSWHAHINEVVTSCLKKKNLFNLLIRHKYSPNTHTLATLYKTIARSKVDYGIMVYGGASNSSLSKIDVTTRTILRQILGSTRSTPTEILYSDLGIETKKNRMHWLAARYLIKLSHKPPHANYQQTQNTTKLPPRSTPNLTLLIEDLKTFNSPSRLFSADPDYSPQLKPPPPWATAP</sequence>
<dbReference type="AlphaFoldDB" id="A0AAD5PVC1"/>
<proteinExistence type="predicted"/>
<comment type="caution">
    <text evidence="3">The sequence shown here is derived from an EMBL/GenBank/DDBJ whole genome shotgun (WGS) entry which is preliminary data.</text>
</comment>
<feature type="region of interest" description="Disordered" evidence="1">
    <location>
        <begin position="1"/>
        <end position="25"/>
    </location>
</feature>